<evidence type="ECO:0000256" key="1">
    <source>
        <dbReference type="SAM" id="MobiDB-lite"/>
    </source>
</evidence>
<accession>A0A0R3PSL3</accession>
<evidence type="ECO:0000313" key="2">
    <source>
        <dbReference type="EMBL" id="VDM60230.1"/>
    </source>
</evidence>
<proteinExistence type="predicted"/>
<keyword evidence="3" id="KW-1185">Reference proteome</keyword>
<sequence>MRPFVEGHGYWLCVPKPWNGRRFTNPEERVNASESRMSLDDFHWLQKDGKITSITRVTEKDSHYSYYQSEDEDPVDMWNRSIETSVACQSPNALSSALSTSLWNSSSRKRVHLASKVSRDQEVVESPIAASTAIRPIVEPSHVEISCEDIERVFEESPLVISVPNVELSDKAPLNIENDENSPTPAFSSEDSSKQPLRQRMPVRLIPSRSTVRLLKAKAILFKNLRIMRTQDANPELLQDQVRERGRESRLQLLRAKL</sequence>
<reference evidence="4" key="1">
    <citation type="submission" date="2017-02" db="UniProtKB">
        <authorList>
            <consortium name="WormBaseParasite"/>
        </authorList>
    </citation>
    <scope>IDENTIFICATION</scope>
</reference>
<organism evidence="4">
    <name type="scientific">Angiostrongylus costaricensis</name>
    <name type="common">Nematode worm</name>
    <dbReference type="NCBI Taxonomy" id="334426"/>
    <lineage>
        <taxon>Eukaryota</taxon>
        <taxon>Metazoa</taxon>
        <taxon>Ecdysozoa</taxon>
        <taxon>Nematoda</taxon>
        <taxon>Chromadorea</taxon>
        <taxon>Rhabditida</taxon>
        <taxon>Rhabditina</taxon>
        <taxon>Rhabditomorpha</taxon>
        <taxon>Strongyloidea</taxon>
        <taxon>Metastrongylidae</taxon>
        <taxon>Angiostrongylus</taxon>
    </lineage>
</organism>
<dbReference type="OrthoDB" id="5871176at2759"/>
<dbReference type="WBParaSite" id="ACOC_0000864401-mRNA-1">
    <property type="protein sequence ID" value="ACOC_0000864401-mRNA-1"/>
    <property type="gene ID" value="ACOC_0000864401"/>
</dbReference>
<dbReference type="EMBL" id="UYYA01004182">
    <property type="protein sequence ID" value="VDM60230.1"/>
    <property type="molecule type" value="Genomic_DNA"/>
</dbReference>
<dbReference type="AlphaFoldDB" id="A0A0R3PSL3"/>
<dbReference type="Proteomes" id="UP000267027">
    <property type="component" value="Unassembled WGS sequence"/>
</dbReference>
<name>A0A0R3PSL3_ANGCS</name>
<gene>
    <name evidence="2" type="ORF">ACOC_LOCUS8645</name>
</gene>
<feature type="compositionally biased region" description="Polar residues" evidence="1">
    <location>
        <begin position="181"/>
        <end position="196"/>
    </location>
</feature>
<feature type="region of interest" description="Disordered" evidence="1">
    <location>
        <begin position="172"/>
        <end position="201"/>
    </location>
</feature>
<reference evidence="2 3" key="2">
    <citation type="submission" date="2018-11" db="EMBL/GenBank/DDBJ databases">
        <authorList>
            <consortium name="Pathogen Informatics"/>
        </authorList>
    </citation>
    <scope>NUCLEOTIDE SEQUENCE [LARGE SCALE GENOMIC DNA]</scope>
    <source>
        <strain evidence="2 3">Costa Rica</strain>
    </source>
</reference>
<evidence type="ECO:0000313" key="3">
    <source>
        <dbReference type="Proteomes" id="UP000267027"/>
    </source>
</evidence>
<evidence type="ECO:0000313" key="4">
    <source>
        <dbReference type="WBParaSite" id="ACOC_0000864401-mRNA-1"/>
    </source>
</evidence>
<protein>
    <submittedName>
        <fullName evidence="2 4">Uncharacterized protein</fullName>
    </submittedName>
</protein>